<comment type="subcellular location">
    <subcellularLocation>
        <location evidence="3">Endoplasmic reticulum membrane</location>
        <topology evidence="3">Peripheral membrane protein</topology>
    </subcellularLocation>
    <subcellularLocation>
        <location evidence="2">Microsome membrane</location>
        <topology evidence="2">Peripheral membrane protein</topology>
    </subcellularLocation>
</comment>
<evidence type="ECO:0000256" key="6">
    <source>
        <dbReference type="ARBA" id="ARBA00022723"/>
    </source>
</evidence>
<dbReference type="EMBL" id="CH477321">
    <property type="protein sequence ID" value="EAT43627.2"/>
    <property type="molecule type" value="Genomic_DNA"/>
</dbReference>
<feature type="binding site" description="axial binding residue" evidence="13">
    <location>
        <position position="455"/>
    </location>
    <ligand>
        <name>heme</name>
        <dbReference type="ChEBI" id="CHEBI:30413"/>
    </ligand>
    <ligandPart>
        <name>Fe</name>
        <dbReference type="ChEBI" id="CHEBI:18248"/>
    </ligandPart>
</feature>
<dbReference type="PaxDb" id="7159-AAEL004941-PA"/>
<dbReference type="KEGG" id="aag:5565728"/>
<evidence type="ECO:0000256" key="9">
    <source>
        <dbReference type="ARBA" id="ARBA00023002"/>
    </source>
</evidence>
<dbReference type="SUPFAM" id="SSF48264">
    <property type="entry name" value="Cytochrome P450"/>
    <property type="match status" value="1"/>
</dbReference>
<evidence type="ECO:0000256" key="3">
    <source>
        <dbReference type="ARBA" id="ARBA00004406"/>
    </source>
</evidence>
<reference evidence="15" key="1">
    <citation type="submission" date="2005-10" db="EMBL/GenBank/DDBJ databases">
        <authorList>
            <person name="Loftus B.J."/>
            <person name="Nene V.M."/>
            <person name="Hannick L.I."/>
            <person name="Bidwell S."/>
            <person name="Haas B."/>
            <person name="Amedeo P."/>
            <person name="Orvis J."/>
            <person name="Wortman J.R."/>
            <person name="White O.R."/>
            <person name="Salzberg S."/>
            <person name="Shumway M."/>
            <person name="Koo H."/>
            <person name="Zhao Y."/>
            <person name="Holmes M."/>
            <person name="Miller J."/>
            <person name="Schatz M."/>
            <person name="Pop M."/>
            <person name="Pai G."/>
            <person name="Utterback T."/>
            <person name="Rogers Y.-H."/>
            <person name="Kravitz S."/>
            <person name="Fraser C.M."/>
        </authorList>
    </citation>
    <scope>NUCLEOTIDE SEQUENCE</scope>
    <source>
        <strain evidence="15">Liverpool</strain>
    </source>
</reference>
<dbReference type="InterPro" id="IPR050476">
    <property type="entry name" value="Insect_CytP450_Detox"/>
</dbReference>
<keyword evidence="6 13" id="KW-0479">Metal-binding</keyword>
<keyword evidence="5 13" id="KW-0349">Heme</keyword>
<dbReference type="InterPro" id="IPR002401">
    <property type="entry name" value="Cyt_P450_E_grp-I"/>
</dbReference>
<evidence type="ECO:0000256" key="8">
    <source>
        <dbReference type="ARBA" id="ARBA00022848"/>
    </source>
</evidence>
<dbReference type="PRINTS" id="PR00385">
    <property type="entry name" value="P450"/>
</dbReference>
<dbReference type="InterPro" id="IPR017972">
    <property type="entry name" value="Cyt_P450_CS"/>
</dbReference>
<evidence type="ECO:0000256" key="11">
    <source>
        <dbReference type="ARBA" id="ARBA00023033"/>
    </source>
</evidence>
<reference evidence="15" key="3">
    <citation type="submission" date="2012-09" db="EMBL/GenBank/DDBJ databases">
        <authorList>
            <consortium name="VectorBase"/>
        </authorList>
    </citation>
    <scope>NUCLEOTIDE SEQUENCE</scope>
    <source>
        <strain evidence="15">Liverpool</strain>
    </source>
</reference>
<dbReference type="CDD" id="cd11056">
    <property type="entry name" value="CYP6-like"/>
    <property type="match status" value="1"/>
</dbReference>
<evidence type="ECO:0000256" key="13">
    <source>
        <dbReference type="PIRSR" id="PIRSR602401-1"/>
    </source>
</evidence>
<evidence type="ECO:0000256" key="4">
    <source>
        <dbReference type="ARBA" id="ARBA00010617"/>
    </source>
</evidence>
<evidence type="ECO:0000256" key="1">
    <source>
        <dbReference type="ARBA" id="ARBA00001971"/>
    </source>
</evidence>
<dbReference type="PRINTS" id="PR00463">
    <property type="entry name" value="EP450I"/>
</dbReference>
<sequence>MPLVAWLAAIALICYLAWKRNNFWNRHGVPYVLEIPAVGNFSSVALQMHSMFDYVARIYDHVRTRDADFFGINIFFRKALVIRNPDMVKKMLVADSRYFINRQMCTDREGDHFGYYNLMMIKEPLWKDLRGYLSPSVTSSRLRRMFSLIDEIGNNMLAHLDGVQQKPTKLRETEFKELCARFTTDVIASTFFGIQANCLSDEESEFRYYGRKIFEYGPKRALNMAAFFFMPELVPYLGFKLFPRDTERFLKTIIEQEIARRETSGENRGDFIDSMIALKNNEATIGVEEKIPLKGDILVAQAATFYMASFETTSSVLSFTLYELTKNPEIQQRLREEIHNCIKKYGRDLSYECLVNEMPYLGMVISEAARLYPVLPFIERQCSLPAGATGYKLDPFHNFVVPNKMPVLVPIYAIHRDPKYFPDPLRFDPDRFSKDNADNIVPCSYMPFGVGPRTCLGSHFGTLQVKVAITRLLSKYRILRSESSPETLTYRKNAFTLHSNEGLYADLELDELC</sequence>
<dbReference type="GO" id="GO:0020037">
    <property type="term" value="F:heme binding"/>
    <property type="evidence" value="ECO:0007669"/>
    <property type="project" value="InterPro"/>
</dbReference>
<dbReference type="GO" id="GO:0005789">
    <property type="term" value="C:endoplasmic reticulum membrane"/>
    <property type="evidence" value="ECO:0007669"/>
    <property type="project" value="UniProtKB-SubCell"/>
</dbReference>
<dbReference type="PANTHER" id="PTHR24292:SF45">
    <property type="entry name" value="CYTOCHROME P450 6G1-RELATED"/>
    <property type="match status" value="1"/>
</dbReference>
<proteinExistence type="inferred from homology"/>
<dbReference type="GO" id="GO:0016705">
    <property type="term" value="F:oxidoreductase activity, acting on paired donors, with incorporation or reduction of molecular oxygen"/>
    <property type="evidence" value="ECO:0007669"/>
    <property type="project" value="InterPro"/>
</dbReference>
<name>Q17BI3_AEDAE</name>
<reference evidence="15" key="2">
    <citation type="journal article" date="2007" name="Science">
        <title>Genome sequence of Aedes aegypti, a major arbovirus vector.</title>
        <authorList>
            <person name="Nene V."/>
            <person name="Wortman J.R."/>
            <person name="Lawson D."/>
            <person name="Haas B."/>
            <person name="Kodira C."/>
            <person name="Tu Z.J."/>
            <person name="Loftus B."/>
            <person name="Xi Z."/>
            <person name="Megy K."/>
            <person name="Grabherr M."/>
            <person name="Ren Q."/>
            <person name="Zdobnov E.M."/>
            <person name="Lobo N.F."/>
            <person name="Campbell K.S."/>
            <person name="Brown S.E."/>
            <person name="Bonaldo M.F."/>
            <person name="Zhu J."/>
            <person name="Sinkins S.P."/>
            <person name="Hogenkamp D.G."/>
            <person name="Amedeo P."/>
            <person name="Arensburger P."/>
            <person name="Atkinson P.W."/>
            <person name="Bidwell S."/>
            <person name="Biedler J."/>
            <person name="Birney E."/>
            <person name="Bruggner R.V."/>
            <person name="Costas J."/>
            <person name="Coy M.R."/>
            <person name="Crabtree J."/>
            <person name="Crawford M."/>
            <person name="Debruyn B."/>
            <person name="Decaprio D."/>
            <person name="Eiglmeier K."/>
            <person name="Eisenstadt E."/>
            <person name="El-Dorry H."/>
            <person name="Gelbart W.M."/>
            <person name="Gomes S.L."/>
            <person name="Hammond M."/>
            <person name="Hannick L.I."/>
            <person name="Hogan J.R."/>
            <person name="Holmes M.H."/>
            <person name="Jaffe D."/>
            <person name="Johnston J.S."/>
            <person name="Kennedy R.C."/>
            <person name="Koo H."/>
            <person name="Kravitz S."/>
            <person name="Kriventseva E.V."/>
            <person name="Kulp D."/>
            <person name="Labutti K."/>
            <person name="Lee E."/>
            <person name="Li S."/>
            <person name="Lovin D.D."/>
            <person name="Mao C."/>
            <person name="Mauceli E."/>
            <person name="Menck C.F."/>
            <person name="Miller J.R."/>
            <person name="Montgomery P."/>
            <person name="Mori A."/>
            <person name="Nascimento A.L."/>
            <person name="Naveira H.F."/>
            <person name="Nusbaum C."/>
            <person name="O'leary S."/>
            <person name="Orvis J."/>
            <person name="Pertea M."/>
            <person name="Quesneville H."/>
            <person name="Reidenbach K.R."/>
            <person name="Rogers Y.H."/>
            <person name="Roth C.W."/>
            <person name="Schneider J.R."/>
            <person name="Schatz M."/>
            <person name="Shumway M."/>
            <person name="Stanke M."/>
            <person name="Stinson E.O."/>
            <person name="Tubio J.M."/>
            <person name="Vanzee J.P."/>
            <person name="Verjovski-Almeida S."/>
            <person name="Werner D."/>
            <person name="White O."/>
            <person name="Wyder S."/>
            <person name="Zeng Q."/>
            <person name="Zhao Q."/>
            <person name="Zhao Y."/>
            <person name="Hill C.A."/>
            <person name="Raikhel A.S."/>
            <person name="Soares M.B."/>
            <person name="Knudson D.L."/>
            <person name="Lee N.H."/>
            <person name="Galagan J."/>
            <person name="Salzberg S.L."/>
            <person name="Paulsen I.T."/>
            <person name="Dimopoulos G."/>
            <person name="Collins F.H."/>
            <person name="Birren B."/>
            <person name="Fraser-Liggett C.M."/>
            <person name="Severson D.W."/>
        </authorList>
    </citation>
    <scope>NUCLEOTIDE SEQUENCE [LARGE SCALE GENOMIC DNA]</scope>
    <source>
        <strain evidence="15">Liverpool</strain>
    </source>
</reference>
<evidence type="ECO:0000256" key="14">
    <source>
        <dbReference type="RuleBase" id="RU000461"/>
    </source>
</evidence>
<dbReference type="PANTHER" id="PTHR24292">
    <property type="entry name" value="CYTOCHROME P450"/>
    <property type="match status" value="1"/>
</dbReference>
<evidence type="ECO:0000313" key="15">
    <source>
        <dbReference type="EMBL" id="EAT43627.2"/>
    </source>
</evidence>
<dbReference type="HOGENOM" id="CLU_001570_5_2_1"/>
<keyword evidence="7" id="KW-0256">Endoplasmic reticulum</keyword>
<evidence type="ECO:0000256" key="10">
    <source>
        <dbReference type="ARBA" id="ARBA00023004"/>
    </source>
</evidence>
<dbReference type="AlphaFoldDB" id="Q17BI3"/>
<dbReference type="InterPro" id="IPR036396">
    <property type="entry name" value="Cyt_P450_sf"/>
</dbReference>
<protein>
    <submittedName>
        <fullName evidence="15">AAEL004941-PA</fullName>
    </submittedName>
</protein>
<dbReference type="eggNOG" id="KOG0158">
    <property type="taxonomic scope" value="Eukaryota"/>
</dbReference>
<comment type="cofactor">
    <cofactor evidence="1 13">
        <name>heme</name>
        <dbReference type="ChEBI" id="CHEBI:30413"/>
    </cofactor>
</comment>
<keyword evidence="8" id="KW-0492">Microsome</keyword>
<dbReference type="GeneID" id="5565728"/>
<dbReference type="VEuPathDB" id="VectorBase:AAEL004941"/>
<dbReference type="GO" id="GO:0005506">
    <property type="term" value="F:iron ion binding"/>
    <property type="evidence" value="ECO:0007669"/>
    <property type="project" value="InterPro"/>
</dbReference>
<keyword evidence="11 14" id="KW-0503">Monooxygenase</keyword>
<evidence type="ECO:0000256" key="5">
    <source>
        <dbReference type="ARBA" id="ARBA00022617"/>
    </source>
</evidence>
<keyword evidence="9 14" id="KW-0560">Oxidoreductase</keyword>
<dbReference type="Gene3D" id="1.10.630.10">
    <property type="entry name" value="Cytochrome P450"/>
    <property type="match status" value="1"/>
</dbReference>
<keyword evidence="10 13" id="KW-0408">Iron</keyword>
<dbReference type="InterPro" id="IPR001128">
    <property type="entry name" value="Cyt_P450"/>
</dbReference>
<comment type="similarity">
    <text evidence="4 14">Belongs to the cytochrome P450 family.</text>
</comment>
<dbReference type="STRING" id="7159.Q17BI3"/>
<organism evidence="15 16">
    <name type="scientific">Aedes aegypti</name>
    <name type="common">Yellowfever mosquito</name>
    <name type="synonym">Culex aegypti</name>
    <dbReference type="NCBI Taxonomy" id="7159"/>
    <lineage>
        <taxon>Eukaryota</taxon>
        <taxon>Metazoa</taxon>
        <taxon>Ecdysozoa</taxon>
        <taxon>Arthropoda</taxon>
        <taxon>Hexapoda</taxon>
        <taxon>Insecta</taxon>
        <taxon>Pterygota</taxon>
        <taxon>Neoptera</taxon>
        <taxon>Endopterygota</taxon>
        <taxon>Diptera</taxon>
        <taxon>Nematocera</taxon>
        <taxon>Culicoidea</taxon>
        <taxon>Culicidae</taxon>
        <taxon>Culicinae</taxon>
        <taxon>Aedini</taxon>
        <taxon>Aedes</taxon>
        <taxon>Stegomyia</taxon>
    </lineage>
</organism>
<dbReference type="Pfam" id="PF00067">
    <property type="entry name" value="p450"/>
    <property type="match status" value="1"/>
</dbReference>
<evidence type="ECO:0000256" key="7">
    <source>
        <dbReference type="ARBA" id="ARBA00022824"/>
    </source>
</evidence>
<gene>
    <name evidence="15" type="primary">CYP6AK1</name>
    <name evidence="15" type="ORF">AaeL_AAEL004941</name>
</gene>
<dbReference type="OrthoDB" id="2789670at2759"/>
<dbReference type="GO" id="GO:0004497">
    <property type="term" value="F:monooxygenase activity"/>
    <property type="evidence" value="ECO:0007669"/>
    <property type="project" value="UniProtKB-KW"/>
</dbReference>
<dbReference type="FunFam" id="1.10.630.10:FF:000042">
    <property type="entry name" value="Cytochrome P450"/>
    <property type="match status" value="1"/>
</dbReference>
<evidence type="ECO:0000256" key="2">
    <source>
        <dbReference type="ARBA" id="ARBA00004174"/>
    </source>
</evidence>
<evidence type="ECO:0000256" key="12">
    <source>
        <dbReference type="ARBA" id="ARBA00023136"/>
    </source>
</evidence>
<evidence type="ECO:0000313" key="16">
    <source>
        <dbReference type="Proteomes" id="UP000682892"/>
    </source>
</evidence>
<keyword evidence="12" id="KW-0472">Membrane</keyword>
<dbReference type="Proteomes" id="UP000682892">
    <property type="component" value="Unassembled WGS sequence"/>
</dbReference>
<dbReference type="PhylomeDB" id="Q17BI3"/>
<accession>Q17BI3</accession>
<dbReference type="PROSITE" id="PS00086">
    <property type="entry name" value="CYTOCHROME_P450"/>
    <property type="match status" value="1"/>
</dbReference>